<dbReference type="Proteomes" id="UP000552241">
    <property type="component" value="Unassembled WGS sequence"/>
</dbReference>
<keyword evidence="1" id="KW-0732">Signal</keyword>
<feature type="signal peptide" evidence="1">
    <location>
        <begin position="1"/>
        <end position="22"/>
    </location>
</feature>
<dbReference type="AlphaFoldDB" id="A0A838ZKD1"/>
<sequence length="548" mass="62565">MKRFFNWVGAIVLCTTAFTVFSCEDEVSAVGSGLVDGGSTANVKYVDLISYNTNNDSIRSDEQVLQNAVLGVFEEPVFGRTKAKFYSQARMSGANPDFGENAEMDSVILYVPIIHHSDEDDIEIDTTYLYLAEGEEPSDTATIRIARTYKLDSIYGNTDMTMNLQVREVAEYMGARDVKHFSNANLAPCAECPNTNQIDVFPTILGTGEIKNKLTTYQVKQQNETTASVPPIAFQIKLDKDYFKQKFIDNQNSSDLNDNAAFIRNFFRGIELSVAEDQGFLFNFRPASSEFALVMHYHYDNPEEQEDGDTDYEARLAGSYGLNFLSFWSENSAFNVQVSQFEHSNRSTQFVNAYTNPNMTEGDPRLYLAGLDGTKAVIKINQEQLNEIRENVLNNDWAIVGAELNIYLDESQNLKKPPYLFAWNNYRDEDEWKNINFPDVYTFYNSYPISVQFNPMYDYEEDNKMYTIRITDYIKSIVEQNEVFEDGSVILSLGNFLLSPSSTYTTVLSNTDPFFNNRSFNPYRVVLHGSNSENQDKKLKLKVYYTQK</sequence>
<comment type="caution">
    <text evidence="2">The sequence shown here is derived from an EMBL/GenBank/DDBJ whole genome shotgun (WGS) entry which is preliminary data.</text>
</comment>
<dbReference type="Pfam" id="PF14092">
    <property type="entry name" value="DUF4270"/>
    <property type="match status" value="1"/>
</dbReference>
<protein>
    <submittedName>
        <fullName evidence="2">DUF4270 domain-containing protein</fullName>
    </submittedName>
</protein>
<gene>
    <name evidence="2" type="ORF">HU137_03505</name>
</gene>
<evidence type="ECO:0000313" key="3">
    <source>
        <dbReference type="Proteomes" id="UP000552241"/>
    </source>
</evidence>
<keyword evidence="3" id="KW-1185">Reference proteome</keyword>
<evidence type="ECO:0000256" key="1">
    <source>
        <dbReference type="SAM" id="SignalP"/>
    </source>
</evidence>
<dbReference type="RefSeq" id="WP_182042415.1">
    <property type="nucleotide sequence ID" value="NZ_JACDZE010000001.1"/>
</dbReference>
<feature type="chain" id="PRO_5032833378" evidence="1">
    <location>
        <begin position="23"/>
        <end position="548"/>
    </location>
</feature>
<evidence type="ECO:0000313" key="2">
    <source>
        <dbReference type="EMBL" id="MBA5628834.1"/>
    </source>
</evidence>
<name>A0A838ZKD1_9FLAO</name>
<proteinExistence type="predicted"/>
<accession>A0A838ZKD1</accession>
<dbReference type="EMBL" id="JACDZE010000001">
    <property type="protein sequence ID" value="MBA5628834.1"/>
    <property type="molecule type" value="Genomic_DNA"/>
</dbReference>
<dbReference type="InterPro" id="IPR025366">
    <property type="entry name" value="DUF4270"/>
</dbReference>
<reference evidence="2 3" key="1">
    <citation type="submission" date="2020-07" db="EMBL/GenBank/DDBJ databases">
        <title>Moheibacter lacus sp. nov., a member of the family Flavobacteriaceae isolated from freshwater lake sediment.</title>
        <authorList>
            <person name="Liu Y."/>
        </authorList>
    </citation>
    <scope>NUCLEOTIDE SEQUENCE [LARGE SCALE GENOMIC DNA]</scope>
    <source>
        <strain evidence="2 3">BDHS18</strain>
    </source>
</reference>
<organism evidence="2 3">
    <name type="scientific">Moheibacter lacus</name>
    <dbReference type="NCBI Taxonomy" id="2745851"/>
    <lineage>
        <taxon>Bacteria</taxon>
        <taxon>Pseudomonadati</taxon>
        <taxon>Bacteroidota</taxon>
        <taxon>Flavobacteriia</taxon>
        <taxon>Flavobacteriales</taxon>
        <taxon>Weeksellaceae</taxon>
        <taxon>Moheibacter</taxon>
    </lineage>
</organism>
<dbReference type="PROSITE" id="PS51257">
    <property type="entry name" value="PROKAR_LIPOPROTEIN"/>
    <property type="match status" value="1"/>
</dbReference>